<keyword evidence="1" id="KW-0812">Transmembrane</keyword>
<sequence length="185" mass="19298">MKRPPSIVSAMKSVSPPLRAAAAGLVCVVIAIAAALAVDSRLDRNWALRGLTLLLALCCAAVLATGKDRKARPLIGFVGLLMFGLVFPITTTTWATPPEIDFALSVADDAEAAANRQAGSAVTVEDVRAAAEARGGAVGSLKTENSPEIRGADAYPLIVRSAKDQGRPWACLTFQHGFTAKIRAC</sequence>
<evidence type="ECO:0000313" key="2">
    <source>
        <dbReference type="EMBL" id="GAA1605672.1"/>
    </source>
</evidence>
<protein>
    <submittedName>
        <fullName evidence="2">Uncharacterized protein</fullName>
    </submittedName>
</protein>
<proteinExistence type="predicted"/>
<feature type="transmembrane region" description="Helical" evidence="1">
    <location>
        <begin position="47"/>
        <end position="66"/>
    </location>
</feature>
<keyword evidence="3" id="KW-1185">Reference proteome</keyword>
<gene>
    <name evidence="2" type="ORF">GCM10009789_69560</name>
</gene>
<reference evidence="2 3" key="1">
    <citation type="journal article" date="2019" name="Int. J. Syst. Evol. Microbiol.">
        <title>The Global Catalogue of Microorganisms (GCM) 10K type strain sequencing project: providing services to taxonomists for standard genome sequencing and annotation.</title>
        <authorList>
            <consortium name="The Broad Institute Genomics Platform"/>
            <consortium name="The Broad Institute Genome Sequencing Center for Infectious Disease"/>
            <person name="Wu L."/>
            <person name="Ma J."/>
        </authorList>
    </citation>
    <scope>NUCLEOTIDE SEQUENCE [LARGE SCALE GENOMIC DNA]</scope>
    <source>
        <strain evidence="2 3">JCM 14969</strain>
    </source>
</reference>
<evidence type="ECO:0000256" key="1">
    <source>
        <dbReference type="SAM" id="Phobius"/>
    </source>
</evidence>
<evidence type="ECO:0000313" key="3">
    <source>
        <dbReference type="Proteomes" id="UP001500393"/>
    </source>
</evidence>
<keyword evidence="1" id="KW-0472">Membrane</keyword>
<organism evidence="2 3">
    <name type="scientific">Kribbella sancticallisti</name>
    <dbReference type="NCBI Taxonomy" id="460087"/>
    <lineage>
        <taxon>Bacteria</taxon>
        <taxon>Bacillati</taxon>
        <taxon>Actinomycetota</taxon>
        <taxon>Actinomycetes</taxon>
        <taxon>Propionibacteriales</taxon>
        <taxon>Kribbellaceae</taxon>
        <taxon>Kribbella</taxon>
    </lineage>
</organism>
<dbReference type="Proteomes" id="UP001500393">
    <property type="component" value="Unassembled WGS sequence"/>
</dbReference>
<dbReference type="EMBL" id="BAAAOS010000055">
    <property type="protein sequence ID" value="GAA1605672.1"/>
    <property type="molecule type" value="Genomic_DNA"/>
</dbReference>
<feature type="transmembrane region" description="Helical" evidence="1">
    <location>
        <begin position="73"/>
        <end position="95"/>
    </location>
</feature>
<accession>A0ABN2EEZ6</accession>
<name>A0ABN2EEZ6_9ACTN</name>
<comment type="caution">
    <text evidence="2">The sequence shown here is derived from an EMBL/GenBank/DDBJ whole genome shotgun (WGS) entry which is preliminary data.</text>
</comment>
<keyword evidence="1" id="KW-1133">Transmembrane helix</keyword>